<dbReference type="Proteomes" id="UP000193642">
    <property type="component" value="Unassembled WGS sequence"/>
</dbReference>
<reference evidence="2 3" key="1">
    <citation type="submission" date="2016-07" db="EMBL/GenBank/DDBJ databases">
        <title>Pervasive Adenine N6-methylation of Active Genes in Fungi.</title>
        <authorList>
            <consortium name="DOE Joint Genome Institute"/>
            <person name="Mondo S.J."/>
            <person name="Dannebaum R.O."/>
            <person name="Kuo R.C."/>
            <person name="Labutti K."/>
            <person name="Haridas S."/>
            <person name="Kuo A."/>
            <person name="Salamov A."/>
            <person name="Ahrendt S.R."/>
            <person name="Lipzen A."/>
            <person name="Sullivan W."/>
            <person name="Andreopoulos W.B."/>
            <person name="Clum A."/>
            <person name="Lindquist E."/>
            <person name="Daum C."/>
            <person name="Ramamoorthy G.K."/>
            <person name="Gryganskyi A."/>
            <person name="Culley D."/>
            <person name="Magnuson J.K."/>
            <person name="James T.Y."/>
            <person name="O'Malley M.A."/>
            <person name="Stajich J.E."/>
            <person name="Spatafora J.W."/>
            <person name="Visel A."/>
            <person name="Grigoriev I.V."/>
        </authorList>
    </citation>
    <scope>NUCLEOTIDE SEQUENCE [LARGE SCALE GENOMIC DNA]</scope>
    <source>
        <strain evidence="2 3">JEL800</strain>
    </source>
</reference>
<evidence type="ECO:0000256" key="1">
    <source>
        <dbReference type="SAM" id="Phobius"/>
    </source>
</evidence>
<keyword evidence="1" id="KW-0812">Transmembrane</keyword>
<keyword evidence="1" id="KW-1133">Transmembrane helix</keyword>
<keyword evidence="3" id="KW-1185">Reference proteome</keyword>
<feature type="transmembrane region" description="Helical" evidence="1">
    <location>
        <begin position="12"/>
        <end position="30"/>
    </location>
</feature>
<evidence type="ECO:0000313" key="3">
    <source>
        <dbReference type="Proteomes" id="UP000193642"/>
    </source>
</evidence>
<comment type="caution">
    <text evidence="2">The sequence shown here is derived from an EMBL/GenBank/DDBJ whole genome shotgun (WGS) entry which is preliminary data.</text>
</comment>
<dbReference type="OrthoDB" id="10010093at2759"/>
<name>A0A1Y2CFI0_9FUNG</name>
<feature type="transmembrane region" description="Helical" evidence="1">
    <location>
        <begin position="246"/>
        <end position="266"/>
    </location>
</feature>
<feature type="transmembrane region" description="Helical" evidence="1">
    <location>
        <begin position="119"/>
        <end position="140"/>
    </location>
</feature>
<protein>
    <submittedName>
        <fullName evidence="2">Uncharacterized protein</fullName>
    </submittedName>
</protein>
<organism evidence="2 3">
    <name type="scientific">Rhizoclosmatium globosum</name>
    <dbReference type="NCBI Taxonomy" id="329046"/>
    <lineage>
        <taxon>Eukaryota</taxon>
        <taxon>Fungi</taxon>
        <taxon>Fungi incertae sedis</taxon>
        <taxon>Chytridiomycota</taxon>
        <taxon>Chytridiomycota incertae sedis</taxon>
        <taxon>Chytridiomycetes</taxon>
        <taxon>Chytridiales</taxon>
        <taxon>Chytriomycetaceae</taxon>
        <taxon>Rhizoclosmatium</taxon>
    </lineage>
</organism>
<feature type="transmembrane region" description="Helical" evidence="1">
    <location>
        <begin position="202"/>
        <end position="226"/>
    </location>
</feature>
<sequence>MLPLMFPCPNLFIYLCGAASSQVIYALRFLQLGTIDRTLNSSFSLPEYFEFIMTGESRRKEAKLPLKTAKKRTGEISPRDFTLQFWIYYAVRMGYTLGVYIFCLAYFRKYGYQEHFGNVNMGASLLFGSPFSFSFNFPFLATSLRDFVRTVCAYFHTAKLTNITVENLHSLAFIPTLRFLSSINPPISPKYTAQNRTPTAHLILAGLSAFFLSSLLHEFLNLLFFMGQGILTFAQGYAQRATGFGISWGTGVVAMCWMGWIPRVVVWMSPLFTRPYALTDYS</sequence>
<accession>A0A1Y2CFI0</accession>
<keyword evidence="1" id="KW-0472">Membrane</keyword>
<dbReference type="AlphaFoldDB" id="A0A1Y2CFI0"/>
<gene>
    <name evidence="2" type="ORF">BCR33DRAFT_716239</name>
</gene>
<evidence type="ECO:0000313" key="2">
    <source>
        <dbReference type="EMBL" id="ORY45564.1"/>
    </source>
</evidence>
<proteinExistence type="predicted"/>
<dbReference type="EMBL" id="MCGO01000019">
    <property type="protein sequence ID" value="ORY45564.1"/>
    <property type="molecule type" value="Genomic_DNA"/>
</dbReference>
<feature type="transmembrane region" description="Helical" evidence="1">
    <location>
        <begin position="86"/>
        <end position="107"/>
    </location>
</feature>